<proteinExistence type="predicted"/>
<sequence length="151" mass="17665">MFLMYSFPSFWPMSLGGGCNGQVQNCFTISLDSSVLLPRTHVEERYKIEEHFSRPSTSREEFTHKNVFGCRLKTASNTRLAMARFKDTVEEMETNKYNEVQNNLAIHRSNPLKFIQKKKIIDRNVYLPNNLPREGKGCVRKSERRGRDEEE</sequence>
<dbReference type="VEuPathDB" id="FungiDB:P170DRAFT_145746"/>
<protein>
    <submittedName>
        <fullName evidence="2">Uncharacterized protein</fullName>
    </submittedName>
</protein>
<dbReference type="Proteomes" id="UP000234275">
    <property type="component" value="Unassembled WGS sequence"/>
</dbReference>
<dbReference type="EMBL" id="MSFO01000003">
    <property type="protein sequence ID" value="PLB50486.1"/>
    <property type="molecule type" value="Genomic_DNA"/>
</dbReference>
<dbReference type="GeneID" id="36550194"/>
<feature type="region of interest" description="Disordered" evidence="1">
    <location>
        <begin position="132"/>
        <end position="151"/>
    </location>
</feature>
<evidence type="ECO:0000313" key="2">
    <source>
        <dbReference type="EMBL" id="PLB50486.1"/>
    </source>
</evidence>
<accession>A0A2I2GC79</accession>
<name>A0A2I2GC79_9EURO</name>
<organism evidence="2 3">
    <name type="scientific">Aspergillus steynii IBT 23096</name>
    <dbReference type="NCBI Taxonomy" id="1392250"/>
    <lineage>
        <taxon>Eukaryota</taxon>
        <taxon>Fungi</taxon>
        <taxon>Dikarya</taxon>
        <taxon>Ascomycota</taxon>
        <taxon>Pezizomycotina</taxon>
        <taxon>Eurotiomycetes</taxon>
        <taxon>Eurotiomycetidae</taxon>
        <taxon>Eurotiales</taxon>
        <taxon>Aspergillaceae</taxon>
        <taxon>Aspergillus</taxon>
        <taxon>Aspergillus subgen. Circumdati</taxon>
    </lineage>
</organism>
<evidence type="ECO:0000313" key="3">
    <source>
        <dbReference type="Proteomes" id="UP000234275"/>
    </source>
</evidence>
<feature type="compositionally biased region" description="Basic and acidic residues" evidence="1">
    <location>
        <begin position="133"/>
        <end position="151"/>
    </location>
</feature>
<dbReference type="AlphaFoldDB" id="A0A2I2GC79"/>
<keyword evidence="3" id="KW-1185">Reference proteome</keyword>
<dbReference type="RefSeq" id="XP_024705788.1">
    <property type="nucleotide sequence ID" value="XM_024842497.1"/>
</dbReference>
<reference evidence="2 3" key="1">
    <citation type="submission" date="2016-12" db="EMBL/GenBank/DDBJ databases">
        <title>The genomes of Aspergillus section Nigri reveals drivers in fungal speciation.</title>
        <authorList>
            <consortium name="DOE Joint Genome Institute"/>
            <person name="Vesth T.C."/>
            <person name="Nybo J."/>
            <person name="Theobald S."/>
            <person name="Brandl J."/>
            <person name="Frisvad J.C."/>
            <person name="Nielsen K.F."/>
            <person name="Lyhne E.K."/>
            <person name="Kogle M.E."/>
            <person name="Kuo A."/>
            <person name="Riley R."/>
            <person name="Clum A."/>
            <person name="Nolan M."/>
            <person name="Lipzen A."/>
            <person name="Salamov A."/>
            <person name="Henrissat B."/>
            <person name="Wiebenga A."/>
            <person name="De Vries R.P."/>
            <person name="Grigoriev I.V."/>
            <person name="Mortensen U.H."/>
            <person name="Andersen M.R."/>
            <person name="Baker S.E."/>
        </authorList>
    </citation>
    <scope>NUCLEOTIDE SEQUENCE [LARGE SCALE GENOMIC DNA]</scope>
    <source>
        <strain evidence="2 3">IBT 23096</strain>
    </source>
</reference>
<evidence type="ECO:0000256" key="1">
    <source>
        <dbReference type="SAM" id="MobiDB-lite"/>
    </source>
</evidence>
<gene>
    <name evidence="2" type="ORF">P170DRAFT_145746</name>
</gene>
<comment type="caution">
    <text evidence="2">The sequence shown here is derived from an EMBL/GenBank/DDBJ whole genome shotgun (WGS) entry which is preliminary data.</text>
</comment>